<dbReference type="RefSeq" id="YP_010840158.1">
    <property type="nucleotide sequence ID" value="NC_078464.1"/>
</dbReference>
<organism evidence="2 3">
    <name type="scientific">Rhizoctonia solani dsRNA virus 1</name>
    <dbReference type="NCBI Taxonomy" id="1265605"/>
    <lineage>
        <taxon>Viruses</taxon>
        <taxon>Riboviria</taxon>
        <taxon>Orthornavirae</taxon>
        <taxon>Pisuviricota</taxon>
        <taxon>Duplopiviricetes</taxon>
        <taxon>Durnavirales</taxon>
        <taxon>Curvulaviridae</taxon>
        <taxon>Orthocurvulavirus</taxon>
        <taxon>Orthocurvulavirus rhizoctoniae</taxon>
        <taxon>Rhizoctonia solani orthocurvulavirus 1</taxon>
    </lineage>
</organism>
<dbReference type="KEGG" id="vg:80550738"/>
<dbReference type="GeneID" id="80550738"/>
<evidence type="ECO:0000313" key="2">
    <source>
        <dbReference type="EMBL" id="AFZ85211.1"/>
    </source>
</evidence>
<evidence type="ECO:0000313" key="3">
    <source>
        <dbReference type="Proteomes" id="UP000677017"/>
    </source>
</evidence>
<feature type="compositionally biased region" description="Polar residues" evidence="1">
    <location>
        <begin position="314"/>
        <end position="334"/>
    </location>
</feature>
<feature type="region of interest" description="Disordered" evidence="1">
    <location>
        <begin position="313"/>
        <end position="338"/>
    </location>
</feature>
<name>L0BDC0_9VIRU</name>
<protein>
    <submittedName>
        <fullName evidence="2">Uncharacterized protein</fullName>
    </submittedName>
</protein>
<reference evidence="2" key="1">
    <citation type="journal article" date="2013" name="Arch. Virol.">
        <title>The complete genomic sequence of a novel mycovirus from Rhizoctonia solani AG-1 IA strain B275.</title>
        <authorList>
            <person name="Zheng L."/>
            <person name="Liu H."/>
            <person name="Zhang M."/>
            <person name="Cao X."/>
            <person name="Zhou E."/>
        </authorList>
    </citation>
    <scope>NUCLEOTIDE SEQUENCE</scope>
</reference>
<sequence>MSRSTEDFMAILEGAMGQQKTLTGVQREPETIEEALAGPSQGPITSVGVQGEGRALPVPRSDMSLKEIKELVEKLGAVVDRGAYLYEWTGGAAAKNDNLNPIQVGIERMTDEEKRAYTWWQQKGDRHEYDGVWGSKQVSIPPGKEVKYRRELAALRYMYGDEKLEISNWFWLREHSDARAHVVWALVKILAAAEDLRGGRDSDDVLGFAEYQTSIKIISETSTFVKKFMEDIHRLLKPIDTNLNKVIARKIAIGKRIGIAQKVEGSANRVSKKYGGGEVGLVDETASGPRGVKRQREELVTIAELRKLKIQKATPLSQQGSTSVPAATADSANKPTHDVDMNDPTYVPPDHPHPHAQGDWDDATIRRVKEVVEKGRHDQKLAANVGKVKAPSFRQHRMLRFIERELSSKPRIEKLPQSFTGTELTLAYILNSALARGSVTKNQVLQIMRKGRPLRRLPNDHLLPR</sequence>
<keyword evidence="3" id="KW-1185">Reference proteome</keyword>
<proteinExistence type="predicted"/>
<dbReference type="EMBL" id="JX976613">
    <property type="protein sequence ID" value="AFZ85211.1"/>
    <property type="molecule type" value="Genomic_RNA"/>
</dbReference>
<accession>L0BDC0</accession>
<evidence type="ECO:0000256" key="1">
    <source>
        <dbReference type="SAM" id="MobiDB-lite"/>
    </source>
</evidence>
<dbReference type="Proteomes" id="UP000677017">
    <property type="component" value="Genome"/>
</dbReference>